<accession>A0ABW2S202</accession>
<feature type="DNA-binding region" description="H-T-H motif" evidence="2">
    <location>
        <begin position="32"/>
        <end position="51"/>
    </location>
</feature>
<dbReference type="SUPFAM" id="SSF48498">
    <property type="entry name" value="Tetracyclin repressor-like, C-terminal domain"/>
    <property type="match status" value="1"/>
</dbReference>
<sequence length="207" mass="22412">MAAPARGRIDKRQQILAAAFEVFARRGYAQTCVQEIADAAGVAKPTVYNHLNDKGTLFREALLAAADAVGSETLAAVHTLRDIGDDPRPAFVDSAYRLLQACSSARGRSLHRLAYAQANDFADLAVEVQQRTSIRLREALADRLARLTLAGQLRPSDPELAAEQYLALLTAPLETRSRLGARKISPAELRTIAEAATDTFLRAYAPA</sequence>
<dbReference type="PANTHER" id="PTHR30055">
    <property type="entry name" value="HTH-TYPE TRANSCRIPTIONAL REGULATOR RUTR"/>
    <property type="match status" value="1"/>
</dbReference>
<dbReference type="InterPro" id="IPR050109">
    <property type="entry name" value="HTH-type_TetR-like_transc_reg"/>
</dbReference>
<dbReference type="InterPro" id="IPR039536">
    <property type="entry name" value="TetR_C_Proteobacteria"/>
</dbReference>
<keyword evidence="5" id="KW-1185">Reference proteome</keyword>
<evidence type="ECO:0000313" key="4">
    <source>
        <dbReference type="EMBL" id="MFC7449823.1"/>
    </source>
</evidence>
<evidence type="ECO:0000256" key="1">
    <source>
        <dbReference type="ARBA" id="ARBA00023125"/>
    </source>
</evidence>
<dbReference type="RefSeq" id="WP_378407190.1">
    <property type="nucleotide sequence ID" value="NZ_JBHTCS010000022.1"/>
</dbReference>
<dbReference type="Gene3D" id="1.10.10.60">
    <property type="entry name" value="Homeodomain-like"/>
    <property type="match status" value="1"/>
</dbReference>
<proteinExistence type="predicted"/>
<feature type="domain" description="HTH tetR-type" evidence="3">
    <location>
        <begin position="9"/>
        <end position="69"/>
    </location>
</feature>
<dbReference type="PANTHER" id="PTHR30055:SF146">
    <property type="entry name" value="HTH-TYPE TRANSCRIPTIONAL DUAL REGULATOR CECR"/>
    <property type="match status" value="1"/>
</dbReference>
<dbReference type="InterPro" id="IPR009057">
    <property type="entry name" value="Homeodomain-like_sf"/>
</dbReference>
<keyword evidence="1 2" id="KW-0238">DNA-binding</keyword>
<dbReference type="Proteomes" id="UP001596484">
    <property type="component" value="Unassembled WGS sequence"/>
</dbReference>
<dbReference type="InterPro" id="IPR036271">
    <property type="entry name" value="Tet_transcr_reg_TetR-rel_C_sf"/>
</dbReference>
<reference evidence="5" key="1">
    <citation type="journal article" date="2019" name="Int. J. Syst. Evol. Microbiol.">
        <title>The Global Catalogue of Microorganisms (GCM) 10K type strain sequencing project: providing services to taxonomists for standard genome sequencing and annotation.</title>
        <authorList>
            <consortium name="The Broad Institute Genomics Platform"/>
            <consortium name="The Broad Institute Genome Sequencing Center for Infectious Disease"/>
            <person name="Wu L."/>
            <person name="Ma J."/>
        </authorList>
    </citation>
    <scope>NUCLEOTIDE SEQUENCE [LARGE SCALE GENOMIC DNA]</scope>
    <source>
        <strain evidence="5">ICMP 19430</strain>
    </source>
</reference>
<dbReference type="InterPro" id="IPR001647">
    <property type="entry name" value="HTH_TetR"/>
</dbReference>
<comment type="caution">
    <text evidence="4">The sequence shown here is derived from an EMBL/GenBank/DDBJ whole genome shotgun (WGS) entry which is preliminary data.</text>
</comment>
<name>A0ABW2S202_9NOCA</name>
<dbReference type="PRINTS" id="PR00455">
    <property type="entry name" value="HTHTETR"/>
</dbReference>
<dbReference type="EMBL" id="JBHTCS010000022">
    <property type="protein sequence ID" value="MFC7449823.1"/>
    <property type="molecule type" value="Genomic_DNA"/>
</dbReference>
<organism evidence="4 5">
    <name type="scientific">Rhodococcus daqingensis</name>
    <dbReference type="NCBI Taxonomy" id="2479363"/>
    <lineage>
        <taxon>Bacteria</taxon>
        <taxon>Bacillati</taxon>
        <taxon>Actinomycetota</taxon>
        <taxon>Actinomycetes</taxon>
        <taxon>Mycobacteriales</taxon>
        <taxon>Nocardiaceae</taxon>
        <taxon>Rhodococcus</taxon>
    </lineage>
</organism>
<protein>
    <submittedName>
        <fullName evidence="4">TetR/AcrR family transcriptional regulator</fullName>
    </submittedName>
</protein>
<evidence type="ECO:0000259" key="3">
    <source>
        <dbReference type="PROSITE" id="PS50977"/>
    </source>
</evidence>
<dbReference type="Gene3D" id="1.10.357.10">
    <property type="entry name" value="Tetracycline Repressor, domain 2"/>
    <property type="match status" value="1"/>
</dbReference>
<evidence type="ECO:0000256" key="2">
    <source>
        <dbReference type="PROSITE-ProRule" id="PRU00335"/>
    </source>
</evidence>
<dbReference type="PROSITE" id="PS50977">
    <property type="entry name" value="HTH_TETR_2"/>
    <property type="match status" value="1"/>
</dbReference>
<gene>
    <name evidence="4" type="ORF">ACFQS9_18155</name>
</gene>
<evidence type="ECO:0000313" key="5">
    <source>
        <dbReference type="Proteomes" id="UP001596484"/>
    </source>
</evidence>
<dbReference type="SUPFAM" id="SSF46689">
    <property type="entry name" value="Homeodomain-like"/>
    <property type="match status" value="1"/>
</dbReference>
<dbReference type="Pfam" id="PF00440">
    <property type="entry name" value="TetR_N"/>
    <property type="match status" value="1"/>
</dbReference>
<dbReference type="Pfam" id="PF14246">
    <property type="entry name" value="TetR_C_7"/>
    <property type="match status" value="1"/>
</dbReference>